<keyword evidence="1" id="KW-0378">Hydrolase</keyword>
<protein>
    <submittedName>
        <fullName evidence="3">Isochorismatase family protein</fullName>
    </submittedName>
</protein>
<evidence type="ECO:0000256" key="1">
    <source>
        <dbReference type="ARBA" id="ARBA00022801"/>
    </source>
</evidence>
<evidence type="ECO:0000313" key="4">
    <source>
        <dbReference type="Proteomes" id="UP000501168"/>
    </source>
</evidence>
<feature type="domain" description="Isochorismatase-like" evidence="2">
    <location>
        <begin position="4"/>
        <end position="156"/>
    </location>
</feature>
<dbReference type="InterPro" id="IPR050272">
    <property type="entry name" value="Isochorismatase-like_hydrls"/>
</dbReference>
<dbReference type="InParanoid" id="A0A6G9IAU9"/>
<dbReference type="InterPro" id="IPR000868">
    <property type="entry name" value="Isochorismatase-like_dom"/>
</dbReference>
<dbReference type="Proteomes" id="UP000501168">
    <property type="component" value="Chromosome"/>
</dbReference>
<evidence type="ECO:0000259" key="2">
    <source>
        <dbReference type="Pfam" id="PF00857"/>
    </source>
</evidence>
<accession>A0A6G9IAU9</accession>
<dbReference type="GO" id="GO:0016787">
    <property type="term" value="F:hydrolase activity"/>
    <property type="evidence" value="ECO:0007669"/>
    <property type="project" value="UniProtKB-KW"/>
</dbReference>
<dbReference type="Gene3D" id="3.40.50.850">
    <property type="entry name" value="Isochorismatase-like"/>
    <property type="match status" value="1"/>
</dbReference>
<evidence type="ECO:0000313" key="3">
    <source>
        <dbReference type="EMBL" id="QIQ21358.1"/>
    </source>
</evidence>
<dbReference type="AlphaFoldDB" id="A0A6G9IAU9"/>
<proteinExistence type="predicted"/>
<dbReference type="InterPro" id="IPR036380">
    <property type="entry name" value="Isochorismatase-like_sf"/>
</dbReference>
<sequence>MSKALIVIDAQNDYLATGKYPLWNMDSALAEVKHQISEYKQQNLPIIFIRHLSGKGAAFFEEGTKGSEIIPELLELAGDKAIIINKRHGNSFDETELDSVLQKRECKKIALCGMMTQNCILFTAISDQARKYDISVIEKGCTSVSAVIHSVAIRGLLRINHINVI</sequence>
<dbReference type="PANTHER" id="PTHR43540">
    <property type="entry name" value="PEROXYUREIDOACRYLATE/UREIDOACRYLATE AMIDOHYDROLASE-RELATED"/>
    <property type="match status" value="1"/>
</dbReference>
<dbReference type="KEGG" id="orb:IPMB12_06440"/>
<organism evidence="3 4">
    <name type="scientific">Zophobihabitans entericus</name>
    <dbReference type="NCBI Taxonomy" id="1635327"/>
    <lineage>
        <taxon>Bacteria</taxon>
        <taxon>Pseudomonadati</taxon>
        <taxon>Pseudomonadota</taxon>
        <taxon>Gammaproteobacteria</taxon>
        <taxon>Orbales</taxon>
        <taxon>Orbaceae</taxon>
        <taxon>Zophobihabitans</taxon>
    </lineage>
</organism>
<gene>
    <name evidence="3" type="ORF">IPMB12_06440</name>
</gene>
<reference evidence="3 4" key="1">
    <citation type="submission" date="2020-03" db="EMBL/GenBank/DDBJ databases">
        <title>Complete genome sequence of Orbus sp. IPMB12 (BCRC 80908).</title>
        <authorList>
            <person name="Lo W.-S."/>
            <person name="Chang T.-H."/>
            <person name="Kuo C.-H."/>
        </authorList>
    </citation>
    <scope>NUCLEOTIDE SEQUENCE [LARGE SCALE GENOMIC DNA]</scope>
    <source>
        <strain evidence="3 4">IPMB12</strain>
    </source>
</reference>
<dbReference type="Pfam" id="PF00857">
    <property type="entry name" value="Isochorismatase"/>
    <property type="match status" value="1"/>
</dbReference>
<dbReference type="SUPFAM" id="SSF52499">
    <property type="entry name" value="Isochorismatase-like hydrolases"/>
    <property type="match status" value="1"/>
</dbReference>
<name>A0A6G9IAU9_9GAMM</name>
<keyword evidence="4" id="KW-1185">Reference proteome</keyword>
<dbReference type="RefSeq" id="WP_166916091.1">
    <property type="nucleotide sequence ID" value="NZ_CP050253.1"/>
</dbReference>
<dbReference type="PANTHER" id="PTHR43540:SF15">
    <property type="entry name" value="BLR5631 PROTEIN"/>
    <property type="match status" value="1"/>
</dbReference>
<dbReference type="EMBL" id="CP050253">
    <property type="protein sequence ID" value="QIQ21358.1"/>
    <property type="molecule type" value="Genomic_DNA"/>
</dbReference>